<keyword evidence="8" id="KW-0547">Nucleotide-binding</keyword>
<feature type="domain" description="Integrase catalytic" evidence="24">
    <location>
        <begin position="847"/>
        <end position="1025"/>
    </location>
</feature>
<keyword evidence="3" id="KW-1188">Viral release from host cell</keyword>
<proteinExistence type="predicted"/>
<evidence type="ECO:0000256" key="16">
    <source>
        <dbReference type="ARBA" id="ARBA00022932"/>
    </source>
</evidence>
<evidence type="ECO:0000256" key="14">
    <source>
        <dbReference type="ARBA" id="ARBA00022908"/>
    </source>
</evidence>
<evidence type="ECO:0000259" key="24">
    <source>
        <dbReference type="PROSITE" id="PS50994"/>
    </source>
</evidence>
<dbReference type="GO" id="GO:0006508">
    <property type="term" value="P:proteolysis"/>
    <property type="evidence" value="ECO:0007669"/>
    <property type="project" value="UniProtKB-KW"/>
</dbReference>
<dbReference type="GO" id="GO:0003723">
    <property type="term" value="F:RNA binding"/>
    <property type="evidence" value="ECO:0007669"/>
    <property type="project" value="UniProtKB-KW"/>
</dbReference>
<evidence type="ECO:0000256" key="2">
    <source>
        <dbReference type="ARBA" id="ARBA00022578"/>
    </source>
</evidence>
<keyword evidence="15" id="KW-0695">RNA-directed DNA polymerase</keyword>
<sequence length="1243" mass="136199">MADPFAPTGSPPPPSRAPSASSRYSMQPPTRAQSTPAHHPGARTTSRLSTSSVPHHLPLRTPAVVSSFPAAGTWSHTLHRANSVESHRLVPLSSRKPYSTTISPSHARNHSNSSYHPPPSPSPAPREISPAYMQSSHVSLPVHVHSPSRPPTIPISPSPLRRSFSPIRSPIHVRINTPLAPQPRYPVSVPLLNSSSPLPPSHTPLFYPSPLSAPHSHSTHISSAHTVSPVSVRSQLSRLPSPACSLPDPPQNPTYNFTETKLPSTAHIPLLNRADDWAEWYSGVQSTIEHTGLWAFVAPDPLPGAYLDPASIPTFPPFVDFAAHGVGSPELEAYQAWWRLDDVVSYIITSRLGSSPRRLLPLEKRDAYGHRISSSQGLLLILREKYGVGNAAAAELLKSETLSRKAHSIGGIVPYVTSWQQAVMQTQSTRWPFTYYEQIQKFVDGLPHISAFDSLRTSVRLDIERLEAERQLTFDYLSNEVLKIEMDLRRLAVAHPAHRRSHPSASLATAPSSAPPVTVPTASSSTPSDRPLCDNCGSYGHLRPNCWRPGGGDEGGKERFLAQKAASRPTALVTVPDPDRPLSPVVESETDTPIDLIDLYTACPLEPPIEPAATCSLPPYTEFVYATDSLALLSLSSRFNSLLDSGCTIHIIRDRDLFWTYDSSKALSVGTANCGILRTLAKGEVRFRTMLDGKEVIYRLRECLHAPDAPINLLSVGSMTELGTRLTFEPNSTTIHFPASQSRLDGHVLDATVIRRLSFLSCDFIRPDSSSLPVDLAEAVVLPAIALQDSDLRFPRIIASPDLWHRRFGHLGSDATRATLTKPFATGIDYSGAFSDSHCIPCLIGKQPQRPYDNFARRASRVCELLHMDTCGPFPVQTPQGHTLFHTILDDFSNFGSTRLLSHKDAASSHYKDTEASWELKTGERVRSVRSDGAGEFVGGVLKDHFASRGIEHQITAAYAHSQNGKAERYIRTLQDSAQTLLADSGLPPSFLGDAILTSQYLRNRLPTSTLDAPLTPYEVMEKKKPDLAHLRVWGCQCFVAIPPELRVKGGPRRFEAIFVGYDDSRIGWRVRDLNGKYSFSRDVIFNESVRGALRPHDVVVSPPSPSPHSSSSSPPPPDSSPLASLAPPTPPVQPRSRRQASLTDRGRVYAESIKHRDENLARLRANRATRKLAETALSGVDPSFHSVDAIEDFIALLSTDSFTSNPSDLLSFESSTLADYKAYSAHPEVTRRPSLALMLPFG</sequence>
<keyword evidence="6" id="KW-0540">Nuclease</keyword>
<dbReference type="InterPro" id="IPR001584">
    <property type="entry name" value="Integrase_cat-core"/>
</dbReference>
<dbReference type="GO" id="GO:0003964">
    <property type="term" value="F:RNA-directed DNA polymerase activity"/>
    <property type="evidence" value="ECO:0007669"/>
    <property type="project" value="UniProtKB-KW"/>
</dbReference>
<dbReference type="Pfam" id="PF22936">
    <property type="entry name" value="Pol_BBD"/>
    <property type="match status" value="1"/>
</dbReference>
<keyword evidence="18" id="KW-0233">DNA recombination</keyword>
<keyword evidence="16" id="KW-0239">DNA-directed DNA polymerase</keyword>
<comment type="caution">
    <text evidence="25">The sequence shown here is derived from an EMBL/GenBank/DDBJ whole genome shotgun (WGS) entry which is preliminary data.</text>
</comment>
<dbReference type="GO" id="GO:0004519">
    <property type="term" value="F:endonuclease activity"/>
    <property type="evidence" value="ECO:0007669"/>
    <property type="project" value="UniProtKB-KW"/>
</dbReference>
<evidence type="ECO:0000256" key="4">
    <source>
        <dbReference type="ARBA" id="ARBA00022670"/>
    </source>
</evidence>
<gene>
    <name evidence="25" type="ORF">D9615_008385</name>
</gene>
<keyword evidence="9" id="KW-0255">Endonuclease</keyword>
<evidence type="ECO:0000256" key="19">
    <source>
        <dbReference type="ARBA" id="ARBA00048173"/>
    </source>
</evidence>
<evidence type="ECO:0000256" key="15">
    <source>
        <dbReference type="ARBA" id="ARBA00022918"/>
    </source>
</evidence>
<dbReference type="PROSITE" id="PS50158">
    <property type="entry name" value="ZF_CCHC"/>
    <property type="match status" value="1"/>
</dbReference>
<evidence type="ECO:0000256" key="18">
    <source>
        <dbReference type="ARBA" id="ARBA00023172"/>
    </source>
</evidence>
<keyword evidence="7" id="KW-0479">Metal-binding</keyword>
<keyword evidence="2" id="KW-0815">Transposition</keyword>
<feature type="compositionally biased region" description="Pro residues" evidence="22">
    <location>
        <begin position="148"/>
        <end position="157"/>
    </location>
</feature>
<evidence type="ECO:0000256" key="3">
    <source>
        <dbReference type="ARBA" id="ARBA00022612"/>
    </source>
</evidence>
<evidence type="ECO:0000256" key="17">
    <source>
        <dbReference type="ARBA" id="ARBA00023113"/>
    </source>
</evidence>
<keyword evidence="17" id="KW-0917">Virion maturation</keyword>
<dbReference type="PANTHER" id="PTHR42648:SF11">
    <property type="entry name" value="TRANSPOSON TY4-P GAG-POL POLYPROTEIN"/>
    <property type="match status" value="1"/>
</dbReference>
<dbReference type="GO" id="GO:0015074">
    <property type="term" value="P:DNA integration"/>
    <property type="evidence" value="ECO:0007669"/>
    <property type="project" value="UniProtKB-KW"/>
</dbReference>
<evidence type="ECO:0000256" key="21">
    <source>
        <dbReference type="PROSITE-ProRule" id="PRU00047"/>
    </source>
</evidence>
<keyword evidence="26" id="KW-1185">Reference proteome</keyword>
<comment type="catalytic activity">
    <reaction evidence="19">
        <text>DNA(n) + a 2'-deoxyribonucleoside 5'-triphosphate = DNA(n+1) + diphosphate</text>
        <dbReference type="Rhea" id="RHEA:22508"/>
        <dbReference type="Rhea" id="RHEA-COMP:17339"/>
        <dbReference type="Rhea" id="RHEA-COMP:17340"/>
        <dbReference type="ChEBI" id="CHEBI:33019"/>
        <dbReference type="ChEBI" id="CHEBI:61560"/>
        <dbReference type="ChEBI" id="CHEBI:173112"/>
        <dbReference type="EC" id="2.7.7.49"/>
    </reaction>
</comment>
<keyword evidence="14" id="KW-0229">DNA integration</keyword>
<dbReference type="GO" id="GO:0008233">
    <property type="term" value="F:peptidase activity"/>
    <property type="evidence" value="ECO:0007669"/>
    <property type="project" value="UniProtKB-KW"/>
</dbReference>
<dbReference type="GO" id="GO:0005634">
    <property type="term" value="C:nucleus"/>
    <property type="evidence" value="ECO:0007669"/>
    <property type="project" value="UniProtKB-ARBA"/>
</dbReference>
<keyword evidence="21" id="KW-0863">Zinc-finger</keyword>
<dbReference type="InterPro" id="IPR039537">
    <property type="entry name" value="Retrotran_Ty1/copia-like"/>
</dbReference>
<dbReference type="InterPro" id="IPR001878">
    <property type="entry name" value="Znf_CCHC"/>
</dbReference>
<keyword evidence="21" id="KW-0862">Zinc</keyword>
<dbReference type="InterPro" id="IPR057670">
    <property type="entry name" value="SH3_retrovirus"/>
</dbReference>
<feature type="region of interest" description="Disordered" evidence="22">
    <location>
        <begin position="495"/>
        <end position="529"/>
    </location>
</feature>
<dbReference type="GO" id="GO:0006310">
    <property type="term" value="P:DNA recombination"/>
    <property type="evidence" value="ECO:0007669"/>
    <property type="project" value="UniProtKB-KW"/>
</dbReference>
<evidence type="ECO:0000256" key="11">
    <source>
        <dbReference type="ARBA" id="ARBA00022840"/>
    </source>
</evidence>
<evidence type="ECO:0000256" key="7">
    <source>
        <dbReference type="ARBA" id="ARBA00022723"/>
    </source>
</evidence>
<evidence type="ECO:0000256" key="10">
    <source>
        <dbReference type="ARBA" id="ARBA00022801"/>
    </source>
</evidence>
<accession>A0A8H5HDK8</accession>
<dbReference type="GO" id="GO:0005524">
    <property type="term" value="F:ATP binding"/>
    <property type="evidence" value="ECO:0007669"/>
    <property type="project" value="UniProtKB-KW"/>
</dbReference>
<dbReference type="PANTHER" id="PTHR42648">
    <property type="entry name" value="TRANSPOSASE, PUTATIVE-RELATED"/>
    <property type="match status" value="1"/>
</dbReference>
<feature type="region of interest" description="Disordered" evidence="22">
    <location>
        <begin position="1"/>
        <end position="56"/>
    </location>
</feature>
<evidence type="ECO:0000256" key="20">
    <source>
        <dbReference type="ARBA" id="ARBA00049244"/>
    </source>
</evidence>
<name>A0A8H5HDK8_9AGAR</name>
<feature type="region of interest" description="Disordered" evidence="22">
    <location>
        <begin position="87"/>
        <end position="129"/>
    </location>
</feature>
<dbReference type="GO" id="GO:0008270">
    <property type="term" value="F:zinc ion binding"/>
    <property type="evidence" value="ECO:0007669"/>
    <property type="project" value="UniProtKB-KW"/>
</dbReference>
<evidence type="ECO:0000256" key="12">
    <source>
        <dbReference type="ARBA" id="ARBA00022842"/>
    </source>
</evidence>
<feature type="compositionally biased region" description="Low complexity" evidence="22">
    <location>
        <begin position="503"/>
        <end position="512"/>
    </location>
</feature>
<evidence type="ECO:0000256" key="22">
    <source>
        <dbReference type="SAM" id="MobiDB-lite"/>
    </source>
</evidence>
<dbReference type="SUPFAM" id="SSF53098">
    <property type="entry name" value="Ribonuclease H-like"/>
    <property type="match status" value="1"/>
</dbReference>
<feature type="region of interest" description="Disordered" evidence="22">
    <location>
        <begin position="1097"/>
        <end position="1147"/>
    </location>
</feature>
<reference evidence="25 26" key="1">
    <citation type="journal article" date="2020" name="ISME J.">
        <title>Uncovering the hidden diversity of litter-decomposition mechanisms in mushroom-forming fungi.</title>
        <authorList>
            <person name="Floudas D."/>
            <person name="Bentzer J."/>
            <person name="Ahren D."/>
            <person name="Johansson T."/>
            <person name="Persson P."/>
            <person name="Tunlid A."/>
        </authorList>
    </citation>
    <scope>NUCLEOTIDE SEQUENCE [LARGE SCALE GENOMIC DNA]</scope>
    <source>
        <strain evidence="25 26">CBS 661.87</strain>
    </source>
</reference>
<evidence type="ECO:0000313" key="26">
    <source>
        <dbReference type="Proteomes" id="UP000565441"/>
    </source>
</evidence>
<keyword evidence="11" id="KW-0067">ATP-binding</keyword>
<evidence type="ECO:0000313" key="25">
    <source>
        <dbReference type="EMBL" id="KAF5381333.1"/>
    </source>
</evidence>
<dbReference type="OrthoDB" id="3243429at2759"/>
<dbReference type="Gene3D" id="3.30.420.10">
    <property type="entry name" value="Ribonuclease H-like superfamily/Ribonuclease H"/>
    <property type="match status" value="1"/>
</dbReference>
<dbReference type="Pfam" id="PF25597">
    <property type="entry name" value="SH3_retrovirus"/>
    <property type="match status" value="1"/>
</dbReference>
<keyword evidence="4" id="KW-0645">Protease</keyword>
<keyword evidence="12" id="KW-0460">Magnesium</keyword>
<dbReference type="InterPro" id="IPR054722">
    <property type="entry name" value="PolX-like_BBD"/>
</dbReference>
<comment type="function">
    <text evidence="1">The aspartyl protease (PR) mediates the proteolytic cleavages of the Gag and Gag-Pol polyproteins after assembly of the VLP.</text>
</comment>
<evidence type="ECO:0000256" key="1">
    <source>
        <dbReference type="ARBA" id="ARBA00002180"/>
    </source>
</evidence>
<dbReference type="Proteomes" id="UP000565441">
    <property type="component" value="Unassembled WGS sequence"/>
</dbReference>
<dbReference type="EMBL" id="JAACJP010000011">
    <property type="protein sequence ID" value="KAF5381333.1"/>
    <property type="molecule type" value="Genomic_DNA"/>
</dbReference>
<evidence type="ECO:0000256" key="8">
    <source>
        <dbReference type="ARBA" id="ARBA00022741"/>
    </source>
</evidence>
<feature type="compositionally biased region" description="Polar residues" evidence="22">
    <location>
        <begin position="96"/>
        <end position="106"/>
    </location>
</feature>
<feature type="compositionally biased region" description="Polar residues" evidence="22">
    <location>
        <begin position="24"/>
        <end position="36"/>
    </location>
</feature>
<keyword evidence="10" id="KW-0378">Hydrolase</keyword>
<dbReference type="GO" id="GO:0003887">
    <property type="term" value="F:DNA-directed DNA polymerase activity"/>
    <property type="evidence" value="ECO:0007669"/>
    <property type="project" value="UniProtKB-KW"/>
</dbReference>
<evidence type="ECO:0000256" key="13">
    <source>
        <dbReference type="ARBA" id="ARBA00022884"/>
    </source>
</evidence>
<evidence type="ECO:0000259" key="23">
    <source>
        <dbReference type="PROSITE" id="PS50158"/>
    </source>
</evidence>
<keyword evidence="16" id="KW-0808">Transferase</keyword>
<dbReference type="GO" id="GO:0032196">
    <property type="term" value="P:transposition"/>
    <property type="evidence" value="ECO:0007669"/>
    <property type="project" value="UniProtKB-KW"/>
</dbReference>
<feature type="domain" description="CCHC-type" evidence="23">
    <location>
        <begin position="533"/>
        <end position="546"/>
    </location>
</feature>
<evidence type="ECO:0000256" key="6">
    <source>
        <dbReference type="ARBA" id="ARBA00022722"/>
    </source>
</evidence>
<keyword evidence="5" id="KW-0548">Nucleotidyltransferase</keyword>
<feature type="region of interest" description="Disordered" evidence="22">
    <location>
        <begin position="141"/>
        <end position="160"/>
    </location>
</feature>
<dbReference type="AlphaFoldDB" id="A0A8H5HDK8"/>
<feature type="compositionally biased region" description="Polar residues" evidence="22">
    <location>
        <begin position="43"/>
        <end position="53"/>
    </location>
</feature>
<feature type="compositionally biased region" description="Low complexity" evidence="22">
    <location>
        <begin position="519"/>
        <end position="528"/>
    </location>
</feature>
<evidence type="ECO:0000256" key="9">
    <source>
        <dbReference type="ARBA" id="ARBA00022759"/>
    </source>
</evidence>
<keyword evidence="13" id="KW-0694">RNA-binding</keyword>
<protein>
    <submittedName>
        <fullName evidence="25">Uncharacterized protein</fullName>
    </submittedName>
</protein>
<dbReference type="InterPro" id="IPR036397">
    <property type="entry name" value="RNaseH_sf"/>
</dbReference>
<organism evidence="25 26">
    <name type="scientific">Tricholomella constricta</name>
    <dbReference type="NCBI Taxonomy" id="117010"/>
    <lineage>
        <taxon>Eukaryota</taxon>
        <taxon>Fungi</taxon>
        <taxon>Dikarya</taxon>
        <taxon>Basidiomycota</taxon>
        <taxon>Agaricomycotina</taxon>
        <taxon>Agaricomycetes</taxon>
        <taxon>Agaricomycetidae</taxon>
        <taxon>Agaricales</taxon>
        <taxon>Tricholomatineae</taxon>
        <taxon>Lyophyllaceae</taxon>
        <taxon>Tricholomella</taxon>
    </lineage>
</organism>
<dbReference type="InterPro" id="IPR012337">
    <property type="entry name" value="RNaseH-like_sf"/>
</dbReference>
<dbReference type="PROSITE" id="PS50994">
    <property type="entry name" value="INTEGRASE"/>
    <property type="match status" value="1"/>
</dbReference>
<comment type="catalytic activity">
    <reaction evidence="20">
        <text>DNA(n) + a 2'-deoxyribonucleoside 5'-triphosphate = DNA(n+1) + diphosphate</text>
        <dbReference type="Rhea" id="RHEA:22508"/>
        <dbReference type="Rhea" id="RHEA-COMP:17339"/>
        <dbReference type="Rhea" id="RHEA-COMP:17340"/>
        <dbReference type="ChEBI" id="CHEBI:33019"/>
        <dbReference type="ChEBI" id="CHEBI:61560"/>
        <dbReference type="ChEBI" id="CHEBI:173112"/>
        <dbReference type="EC" id="2.7.7.7"/>
    </reaction>
</comment>
<evidence type="ECO:0000256" key="5">
    <source>
        <dbReference type="ARBA" id="ARBA00022695"/>
    </source>
</evidence>